<feature type="compositionally biased region" description="Low complexity" evidence="1">
    <location>
        <begin position="176"/>
        <end position="323"/>
    </location>
</feature>
<gene>
    <name evidence="2" type="ORF">BaRGS_00029893</name>
</gene>
<evidence type="ECO:0000313" key="2">
    <source>
        <dbReference type="EMBL" id="KAK7478912.1"/>
    </source>
</evidence>
<reference evidence="2 3" key="1">
    <citation type="journal article" date="2023" name="Sci. Data">
        <title>Genome assembly of the Korean intertidal mud-creeper Batillaria attramentaria.</title>
        <authorList>
            <person name="Patra A.K."/>
            <person name="Ho P.T."/>
            <person name="Jun S."/>
            <person name="Lee S.J."/>
            <person name="Kim Y."/>
            <person name="Won Y.J."/>
        </authorList>
    </citation>
    <scope>NUCLEOTIDE SEQUENCE [LARGE SCALE GENOMIC DNA]</scope>
    <source>
        <strain evidence="2">Wonlab-2016</strain>
    </source>
</reference>
<proteinExistence type="predicted"/>
<dbReference type="AlphaFoldDB" id="A0ABD0JV06"/>
<feature type="region of interest" description="Disordered" evidence="1">
    <location>
        <begin position="168"/>
        <end position="351"/>
    </location>
</feature>
<comment type="caution">
    <text evidence="2">The sequence shown here is derived from an EMBL/GenBank/DDBJ whole genome shotgun (WGS) entry which is preliminary data.</text>
</comment>
<evidence type="ECO:0000256" key="1">
    <source>
        <dbReference type="SAM" id="MobiDB-lite"/>
    </source>
</evidence>
<keyword evidence="3" id="KW-1185">Reference proteome</keyword>
<dbReference type="EMBL" id="JACVVK020000315">
    <property type="protein sequence ID" value="KAK7478912.1"/>
    <property type="molecule type" value="Genomic_DNA"/>
</dbReference>
<protein>
    <submittedName>
        <fullName evidence="2">Uncharacterized protein</fullName>
    </submittedName>
</protein>
<name>A0ABD0JV06_9CAEN</name>
<evidence type="ECO:0000313" key="3">
    <source>
        <dbReference type="Proteomes" id="UP001519460"/>
    </source>
</evidence>
<dbReference type="Proteomes" id="UP001519460">
    <property type="component" value="Unassembled WGS sequence"/>
</dbReference>
<organism evidence="2 3">
    <name type="scientific">Batillaria attramentaria</name>
    <dbReference type="NCBI Taxonomy" id="370345"/>
    <lineage>
        <taxon>Eukaryota</taxon>
        <taxon>Metazoa</taxon>
        <taxon>Spiralia</taxon>
        <taxon>Lophotrochozoa</taxon>
        <taxon>Mollusca</taxon>
        <taxon>Gastropoda</taxon>
        <taxon>Caenogastropoda</taxon>
        <taxon>Sorbeoconcha</taxon>
        <taxon>Cerithioidea</taxon>
        <taxon>Batillariidae</taxon>
        <taxon>Batillaria</taxon>
    </lineage>
</organism>
<sequence length="351" mass="38502">MTKREQDEHLLQHLLHMDYNIRRLKRVRWLHTAGRTSSCGILGARSGNAPPQGTVPGGRDGVSLLHRQYSEPGLTMFPRRLSVVTSSASIETIADLEEMDSLYGSATDLDVDSMPVDMATPTGMRRSSSAFAALTFTPEELTSGDWSYGEILKRNVRLWKWSVDREREIPSDPGARSSSQFSRSYSEPQSDPGARSSSQFSRSYSEPQSDPGARSSSQFSRSYSEPQSDPGARSSSQFSRSDSEPQSDPGARSSSQFSRSYSEPQSDPGARSSSQFSRSYSEPQSDPGARSSSQFSRSYSEPQSDPGARSSSQFSRSYSEPQSDPGARSSHHSFSVSVYPAPGSDWPGTDH</sequence>
<accession>A0ABD0JV06</accession>